<evidence type="ECO:0000313" key="1">
    <source>
        <dbReference type="EMBL" id="CAK0872808.1"/>
    </source>
</evidence>
<dbReference type="EMBL" id="CAUYUJ010017205">
    <property type="protein sequence ID" value="CAK0872808.1"/>
    <property type="molecule type" value="Genomic_DNA"/>
</dbReference>
<accession>A0ABN9VI15</accession>
<evidence type="ECO:0000313" key="2">
    <source>
        <dbReference type="Proteomes" id="UP001189429"/>
    </source>
</evidence>
<proteinExistence type="predicted"/>
<organism evidence="1 2">
    <name type="scientific">Prorocentrum cordatum</name>
    <dbReference type="NCBI Taxonomy" id="2364126"/>
    <lineage>
        <taxon>Eukaryota</taxon>
        <taxon>Sar</taxon>
        <taxon>Alveolata</taxon>
        <taxon>Dinophyceae</taxon>
        <taxon>Prorocentrales</taxon>
        <taxon>Prorocentraceae</taxon>
        <taxon>Prorocentrum</taxon>
    </lineage>
</organism>
<sequence length="111" mass="12197">MYGLKTTTGTRNSWTLTSAPSATTWCCSSSRATSTRHRKASQPPLVLRFFAAKRAPDQTVVSATATIKPDCDAMEKRMQSQIDAVMDRIALDGSSIDDHDKRLAELANHIQ</sequence>
<dbReference type="Proteomes" id="UP001189429">
    <property type="component" value="Unassembled WGS sequence"/>
</dbReference>
<gene>
    <name evidence="1" type="ORF">PCOR1329_LOCUS58173</name>
</gene>
<keyword evidence="2" id="KW-1185">Reference proteome</keyword>
<name>A0ABN9VI15_9DINO</name>
<comment type="caution">
    <text evidence="1">The sequence shown here is derived from an EMBL/GenBank/DDBJ whole genome shotgun (WGS) entry which is preliminary data.</text>
</comment>
<reference evidence="1" key="1">
    <citation type="submission" date="2023-10" db="EMBL/GenBank/DDBJ databases">
        <authorList>
            <person name="Chen Y."/>
            <person name="Shah S."/>
            <person name="Dougan E. K."/>
            <person name="Thang M."/>
            <person name="Chan C."/>
        </authorList>
    </citation>
    <scope>NUCLEOTIDE SEQUENCE [LARGE SCALE GENOMIC DNA]</scope>
</reference>
<protein>
    <submittedName>
        <fullName evidence="1">Uncharacterized protein</fullName>
    </submittedName>
</protein>